<proteinExistence type="predicted"/>
<keyword evidence="6" id="KW-1185">Reference proteome</keyword>
<dbReference type="AlphaFoldDB" id="A0A0W0ZVX4"/>
<keyword evidence="2" id="KW-0326">Glycosidase</keyword>
<evidence type="ECO:0000313" key="5">
    <source>
        <dbReference type="EMBL" id="KTD73281.1"/>
    </source>
</evidence>
<dbReference type="GO" id="GO:0004553">
    <property type="term" value="F:hydrolase activity, hydrolyzing O-glycosyl compounds"/>
    <property type="evidence" value="ECO:0007669"/>
    <property type="project" value="InterPro"/>
</dbReference>
<organism evidence="5 6">
    <name type="scientific">Legionella tucsonensis</name>
    <dbReference type="NCBI Taxonomy" id="40335"/>
    <lineage>
        <taxon>Bacteria</taxon>
        <taxon>Pseudomonadati</taxon>
        <taxon>Pseudomonadota</taxon>
        <taxon>Gammaproteobacteria</taxon>
        <taxon>Legionellales</taxon>
        <taxon>Legionellaceae</taxon>
        <taxon>Legionella</taxon>
    </lineage>
</organism>
<evidence type="ECO:0000256" key="1">
    <source>
        <dbReference type="ARBA" id="ARBA00022801"/>
    </source>
</evidence>
<keyword evidence="1" id="KW-0378">Hydrolase</keyword>
<dbReference type="InterPro" id="IPR017853">
    <property type="entry name" value="GH"/>
</dbReference>
<dbReference type="Gene3D" id="3.20.20.80">
    <property type="entry name" value="Glycosidases"/>
    <property type="match status" value="1"/>
</dbReference>
<dbReference type="RefSeq" id="WP_083498046.1">
    <property type="nucleotide sequence ID" value="NZ_CAAAIP010000001.1"/>
</dbReference>
<reference evidence="5 6" key="1">
    <citation type="submission" date="2015-11" db="EMBL/GenBank/DDBJ databases">
        <title>Genomic analysis of 38 Legionella species identifies large and diverse effector repertoires.</title>
        <authorList>
            <person name="Burstein D."/>
            <person name="Amaro F."/>
            <person name="Zusman T."/>
            <person name="Lifshitz Z."/>
            <person name="Cohen O."/>
            <person name="Gilbert J.A."/>
            <person name="Pupko T."/>
            <person name="Shuman H.A."/>
            <person name="Segal G."/>
        </authorList>
    </citation>
    <scope>NUCLEOTIDE SEQUENCE [LARGE SCALE GENOMIC DNA]</scope>
    <source>
        <strain evidence="5 6">ATCC 49180</strain>
    </source>
</reference>
<gene>
    <name evidence="5" type="ORF">Ltuc_1128</name>
</gene>
<evidence type="ECO:0000313" key="6">
    <source>
        <dbReference type="Proteomes" id="UP000054693"/>
    </source>
</evidence>
<dbReference type="EMBL" id="LNZA01000001">
    <property type="protein sequence ID" value="KTD73281.1"/>
    <property type="molecule type" value="Genomic_DNA"/>
</dbReference>
<dbReference type="STRING" id="40335.Ltuc_1128"/>
<evidence type="ECO:0000256" key="3">
    <source>
        <dbReference type="SAM" id="SignalP"/>
    </source>
</evidence>
<dbReference type="Proteomes" id="UP000054693">
    <property type="component" value="Unassembled WGS sequence"/>
</dbReference>
<dbReference type="GO" id="GO:0000272">
    <property type="term" value="P:polysaccharide catabolic process"/>
    <property type="evidence" value="ECO:0007669"/>
    <property type="project" value="InterPro"/>
</dbReference>
<keyword evidence="3" id="KW-0732">Signal</keyword>
<evidence type="ECO:0000256" key="2">
    <source>
        <dbReference type="ARBA" id="ARBA00023295"/>
    </source>
</evidence>
<dbReference type="OrthoDB" id="1153097at2"/>
<feature type="signal peptide" evidence="3">
    <location>
        <begin position="1"/>
        <end position="25"/>
    </location>
</feature>
<dbReference type="PANTHER" id="PTHR34142:SF1">
    <property type="entry name" value="GLYCOSIDE HYDROLASE FAMILY 5 DOMAIN-CONTAINING PROTEIN"/>
    <property type="match status" value="1"/>
</dbReference>
<evidence type="ECO:0000259" key="4">
    <source>
        <dbReference type="Pfam" id="PF00150"/>
    </source>
</evidence>
<feature type="chain" id="PRO_5006919117" evidence="3">
    <location>
        <begin position="26"/>
        <end position="759"/>
    </location>
</feature>
<dbReference type="InterPro" id="IPR001547">
    <property type="entry name" value="Glyco_hydro_5"/>
</dbReference>
<dbReference type="Pfam" id="PF00150">
    <property type="entry name" value="Cellulase"/>
    <property type="match status" value="1"/>
</dbReference>
<accession>A0A0W0ZVX4</accession>
<dbReference type="PROSITE" id="PS00659">
    <property type="entry name" value="GLYCOSYL_HYDROL_F5"/>
    <property type="match status" value="1"/>
</dbReference>
<protein>
    <submittedName>
        <fullName evidence="5">Chitinase</fullName>
    </submittedName>
</protein>
<dbReference type="PANTHER" id="PTHR34142">
    <property type="entry name" value="ENDO-BETA-1,4-GLUCANASE A"/>
    <property type="match status" value="1"/>
</dbReference>
<name>A0A0W0ZVX4_9GAMM</name>
<dbReference type="InterPro" id="IPR018087">
    <property type="entry name" value="Glyco_hydro_5_CS"/>
</dbReference>
<dbReference type="SUPFAM" id="SSF51445">
    <property type="entry name" value="(Trans)glycosidases"/>
    <property type="match status" value="1"/>
</dbReference>
<dbReference type="PATRIC" id="fig|40335.7.peg.1186"/>
<comment type="caution">
    <text evidence="5">The sequence shown here is derived from an EMBL/GenBank/DDBJ whole genome shotgun (WGS) entry which is preliminary data.</text>
</comment>
<feature type="domain" description="Glycoside hydrolase family 5" evidence="4">
    <location>
        <begin position="465"/>
        <end position="724"/>
    </location>
</feature>
<sequence length="759" mass="81598">MKTVVSRTGKKLFITASLFPILTFAAPQSSNVSPLSPQPTTCIVSTFSSTGDNYWKTITLTLANQCGTTIDFQNATISFQNIIPLNTNFWGNFDPLSYPDNNLQITSQGSDGNYLASLSLHFPTEPWANSKLPANRSFQIKYGAVSDGHVGSASVYLSGGDVQTGSIQLKNDSSKPSDVIQPYALVHVIANGTNISNVQLPWGGTQNVSGLAQGDYSITAENVSGSNANYKGSAVPTTVSVIANQTATSTITYAVIQQNGQLAIQLQTLPDELSGYTGNPVVKVIQSDTGSSVQSTLNWDTTTTVSQLKSGSTYNFSTPVITYNNYNCEPLFNPTSVIASSTSIPATSLTYRCTQVAQSLVTFSVKGAPTTLSSLQVTLTPNNTTTPITQNIPLTNGTGSKAVSLTTGTIYTVSANAVSGYTTTFNPQPLTVENGAIENITLTADSSDTPVSRNGQLHVCGTQLCNEHNQTIQLKGMSSHGIQWYGWQGSNTGKACLTTASLDILANTWKASIMRISMYVQEGGYETNPTAFTNQVNALIDEATRRGIYVIVDWHILTPGDPNVNLSKAKTFFTAIATAHKNNNNLFYEIANEPNGVSWSSIKSYADALIPVIRTIDNKTIILVGTAGWSSLGVSDGRSSQDIINNPLNHSNIMYTFHFYAASHRDNYLNEVDKASNSLPIFVTEFGTQTYSGGGANDFAMADRYLQLFSQKKISWINWNYSDDSLSGAVWKTGTCSNGPWVDTNLKPAGSYIKKNILI</sequence>